<feature type="non-terminal residue" evidence="1">
    <location>
        <position position="50"/>
    </location>
</feature>
<organism evidence="1 2">
    <name type="scientific">Rattus norvegicus</name>
    <name type="common">Rat</name>
    <dbReference type="NCBI Taxonomy" id="10116"/>
    <lineage>
        <taxon>Eukaryota</taxon>
        <taxon>Metazoa</taxon>
        <taxon>Chordata</taxon>
        <taxon>Craniata</taxon>
        <taxon>Vertebrata</taxon>
        <taxon>Euteleostomi</taxon>
        <taxon>Mammalia</taxon>
        <taxon>Eutheria</taxon>
        <taxon>Euarchontoglires</taxon>
        <taxon>Glires</taxon>
        <taxon>Rodentia</taxon>
        <taxon>Myomorpha</taxon>
        <taxon>Muroidea</taxon>
        <taxon>Muridae</taxon>
        <taxon>Murinae</taxon>
        <taxon>Rattus</taxon>
    </lineage>
</organism>
<reference evidence="2" key="1">
    <citation type="submission" date="2005-09" db="EMBL/GenBank/DDBJ databases">
        <authorList>
            <person name="Mural R.J."/>
            <person name="Li P.W."/>
            <person name="Adams M.D."/>
            <person name="Amanatides P.G."/>
            <person name="Baden-Tillson H."/>
            <person name="Barnstead M."/>
            <person name="Chin S.H."/>
            <person name="Dew I."/>
            <person name="Evans C.A."/>
            <person name="Ferriera S."/>
            <person name="Flanigan M."/>
            <person name="Fosler C."/>
            <person name="Glodek A."/>
            <person name="Gu Z."/>
            <person name="Holt R.A."/>
            <person name="Jennings D."/>
            <person name="Kraft C.L."/>
            <person name="Lu F."/>
            <person name="Nguyen T."/>
            <person name="Nusskern D.R."/>
            <person name="Pfannkoch C.M."/>
            <person name="Sitter C."/>
            <person name="Sutton G.G."/>
            <person name="Venter J.C."/>
            <person name="Wang Z."/>
            <person name="Woodage T."/>
            <person name="Zheng X.H."/>
            <person name="Zhong F."/>
        </authorList>
    </citation>
    <scope>NUCLEOTIDE SEQUENCE [LARGE SCALE GENOMIC DNA]</scope>
    <source>
        <strain>BN</strain>
        <strain evidence="2">Sprague-Dawley</strain>
    </source>
</reference>
<dbReference type="Proteomes" id="UP000234681">
    <property type="component" value="Chromosome 2"/>
</dbReference>
<gene>
    <name evidence="1" type="ORF">rCG_28852</name>
</gene>
<proteinExistence type="predicted"/>
<evidence type="ECO:0000313" key="2">
    <source>
        <dbReference type="Proteomes" id="UP000234681"/>
    </source>
</evidence>
<accession>A6HWB1</accession>
<protein>
    <submittedName>
        <fullName evidence="1">RCG28852</fullName>
    </submittedName>
</protein>
<dbReference type="EMBL" id="CH473952">
    <property type="protein sequence ID" value="EDL82397.1"/>
    <property type="molecule type" value="Genomic_DNA"/>
</dbReference>
<name>A6HWB1_RAT</name>
<sequence>MSVLQDPLDLREFLAQWAFQEVEDHLESKVIRAPLGHQDHQGLEESRDLQ</sequence>
<evidence type="ECO:0000313" key="1">
    <source>
        <dbReference type="EMBL" id="EDL82397.1"/>
    </source>
</evidence>
<dbReference type="AlphaFoldDB" id="A6HWB1"/>